<keyword evidence="5" id="KW-0479">Metal-binding</keyword>
<dbReference type="EMBL" id="CP012502">
    <property type="protein sequence ID" value="AOM84629.1"/>
    <property type="molecule type" value="Genomic_DNA"/>
</dbReference>
<dbReference type="EC" id="3.1.26.8" evidence="11 12"/>
<dbReference type="NCBIfam" id="TIGR00334">
    <property type="entry name" value="5S_RNA_mat_M5"/>
    <property type="match status" value="1"/>
</dbReference>
<evidence type="ECO:0000256" key="3">
    <source>
        <dbReference type="ARBA" id="ARBA00022552"/>
    </source>
</evidence>
<dbReference type="InterPro" id="IPR006171">
    <property type="entry name" value="TOPRIM_dom"/>
</dbReference>
<dbReference type="Gene3D" id="3.40.1360.10">
    <property type="match status" value="1"/>
</dbReference>
<dbReference type="InterPro" id="IPR025156">
    <property type="entry name" value="RNase_M5_C"/>
</dbReference>
<evidence type="ECO:0000256" key="4">
    <source>
        <dbReference type="ARBA" id="ARBA00022722"/>
    </source>
</evidence>
<keyword evidence="1 11" id="KW-0963">Cytoplasm</keyword>
<dbReference type="GO" id="GO:0019843">
    <property type="term" value="F:rRNA binding"/>
    <property type="evidence" value="ECO:0007669"/>
    <property type="project" value="UniProtKB-KW"/>
</dbReference>
<dbReference type="PROSITE" id="PS50880">
    <property type="entry name" value="TOPRIM"/>
    <property type="match status" value="1"/>
</dbReference>
<evidence type="ECO:0000256" key="2">
    <source>
        <dbReference type="ARBA" id="ARBA00022517"/>
    </source>
</evidence>
<dbReference type="AlphaFoldDB" id="A0A1D7R050"/>
<keyword evidence="10 11" id="KW-0694">RNA-binding</keyword>
<dbReference type="HAMAP" id="MF_01469">
    <property type="entry name" value="RNase_M5"/>
    <property type="match status" value="1"/>
</dbReference>
<dbReference type="STRING" id="632773.BBEV_3332"/>
<keyword evidence="15" id="KW-1185">Reference proteome</keyword>
<evidence type="ECO:0000256" key="9">
    <source>
        <dbReference type="ARBA" id="ARBA00022842"/>
    </source>
</evidence>
<dbReference type="KEGG" id="bbev:BBEV_3332"/>
<name>A0A1D7R050_9BACI</name>
<comment type="catalytic activity">
    <reaction evidence="11">
        <text>Endonucleolytic cleavage of RNA, removing 21 and 42 nucleotides, respectively, from the 5'- and 3'-termini of a 5S-rRNA precursor.</text>
        <dbReference type="EC" id="3.1.26.8"/>
    </reaction>
</comment>
<dbReference type="GO" id="GO:0046872">
    <property type="term" value="F:metal ion binding"/>
    <property type="evidence" value="ECO:0007669"/>
    <property type="project" value="UniProtKB-KW"/>
</dbReference>
<evidence type="ECO:0000313" key="14">
    <source>
        <dbReference type="EMBL" id="AOM84629.1"/>
    </source>
</evidence>
<evidence type="ECO:0000259" key="13">
    <source>
        <dbReference type="PROSITE" id="PS50880"/>
    </source>
</evidence>
<evidence type="ECO:0000256" key="5">
    <source>
        <dbReference type="ARBA" id="ARBA00022723"/>
    </source>
</evidence>
<dbReference type="GO" id="GO:0005737">
    <property type="term" value="C:cytoplasm"/>
    <property type="evidence" value="ECO:0007669"/>
    <property type="project" value="UniProtKB-SubCell"/>
</dbReference>
<dbReference type="GO" id="GO:0043822">
    <property type="term" value="F:ribonuclease M5 activity"/>
    <property type="evidence" value="ECO:0007669"/>
    <property type="project" value="UniProtKB-UniRule"/>
</dbReference>
<dbReference type="InterPro" id="IPR004466">
    <property type="entry name" value="RNase_M5"/>
</dbReference>
<keyword evidence="2 11" id="KW-0690">Ribosome biogenesis</keyword>
<dbReference type="Proteomes" id="UP000094463">
    <property type="component" value="Chromosome"/>
</dbReference>
<evidence type="ECO:0000256" key="1">
    <source>
        <dbReference type="ARBA" id="ARBA00022490"/>
    </source>
</evidence>
<keyword evidence="9" id="KW-0460">Magnesium</keyword>
<keyword evidence="3 11" id="KW-0698">rRNA processing</keyword>
<dbReference type="SMART" id="SM00493">
    <property type="entry name" value="TOPRIM"/>
    <property type="match status" value="1"/>
</dbReference>
<sequence>MVEKIRIEEMIVVEGKNDTLTLKRWFDCDTIETNGSAIPEVILERIALALERRGVIVFTDPDFPGEKVRKVIDQEVPGCAHAFLPKADATDHKKRKVGIEHAGFAALKAALNAARSSTMELPADFDPVPFSRLMEAGLIAGADAKKRREQVGELLGIGYNNSKQLVKRLEQFRISVEEFEVAMKQLEKEQNE</sequence>
<accession>A0A1D7R050</accession>
<feature type="domain" description="Toprim" evidence="13">
    <location>
        <begin position="8"/>
        <end position="98"/>
    </location>
</feature>
<dbReference type="PATRIC" id="fig|632773.3.peg.3479"/>
<keyword evidence="6 11" id="KW-0699">rRNA-binding</keyword>
<dbReference type="PANTHER" id="PTHR39156:SF1">
    <property type="entry name" value="RIBONUCLEASE M5"/>
    <property type="match status" value="1"/>
</dbReference>
<proteinExistence type="inferred from homology"/>
<evidence type="ECO:0000256" key="12">
    <source>
        <dbReference type="NCBIfam" id="TIGR00334"/>
    </source>
</evidence>
<dbReference type="Pfam" id="PF13331">
    <property type="entry name" value="DUF4093"/>
    <property type="match status" value="1"/>
</dbReference>
<dbReference type="SUPFAM" id="SSF110455">
    <property type="entry name" value="Toprim domain"/>
    <property type="match status" value="1"/>
</dbReference>
<dbReference type="Pfam" id="PF01751">
    <property type="entry name" value="Toprim"/>
    <property type="match status" value="1"/>
</dbReference>
<comment type="similarity">
    <text evidence="11">Belongs to the ribonuclease M5 family.</text>
</comment>
<dbReference type="FunFam" id="3.40.1360.10:FF:000006">
    <property type="entry name" value="Ribonuclease M5"/>
    <property type="match status" value="1"/>
</dbReference>
<keyword evidence="4 11" id="KW-0540">Nuclease</keyword>
<gene>
    <name evidence="11" type="primary">rnmV</name>
    <name evidence="14" type="ORF">BBEV_3332</name>
</gene>
<keyword evidence="8 11" id="KW-0378">Hydrolase</keyword>
<dbReference type="PANTHER" id="PTHR39156">
    <property type="entry name" value="RIBONUCLEASE M5"/>
    <property type="match status" value="1"/>
</dbReference>
<comment type="subcellular location">
    <subcellularLocation>
        <location evidence="11">Cytoplasm</location>
    </subcellularLocation>
</comment>
<comment type="function">
    <text evidence="11">Required for correct processing of both the 5' and 3' ends of 5S rRNA precursor. Cleaves both sides of a double-stranded region yielding mature 5S rRNA in one step.</text>
</comment>
<evidence type="ECO:0000256" key="7">
    <source>
        <dbReference type="ARBA" id="ARBA00022759"/>
    </source>
</evidence>
<organism evidence="14 15">
    <name type="scientific">Salisediminibacterium beveridgei</name>
    <dbReference type="NCBI Taxonomy" id="632773"/>
    <lineage>
        <taxon>Bacteria</taxon>
        <taxon>Bacillati</taxon>
        <taxon>Bacillota</taxon>
        <taxon>Bacilli</taxon>
        <taxon>Bacillales</taxon>
        <taxon>Bacillaceae</taxon>
        <taxon>Salisediminibacterium</taxon>
    </lineage>
</organism>
<evidence type="ECO:0000256" key="6">
    <source>
        <dbReference type="ARBA" id="ARBA00022730"/>
    </source>
</evidence>
<dbReference type="InterPro" id="IPR034141">
    <property type="entry name" value="TOPRIM_RNase_M5-like"/>
</dbReference>
<dbReference type="GO" id="GO:0006364">
    <property type="term" value="P:rRNA processing"/>
    <property type="evidence" value="ECO:0007669"/>
    <property type="project" value="UniProtKB-UniRule"/>
</dbReference>
<protein>
    <recommendedName>
        <fullName evidence="11 12">Ribonuclease M5</fullName>
        <ecNumber evidence="11 12">3.1.26.8</ecNumber>
    </recommendedName>
    <alternativeName>
        <fullName evidence="11">RNase M5</fullName>
    </alternativeName>
    <alternativeName>
        <fullName evidence="11">Ribosomal RNA terminal maturase M5</fullName>
    </alternativeName>
</protein>
<evidence type="ECO:0000256" key="8">
    <source>
        <dbReference type="ARBA" id="ARBA00022801"/>
    </source>
</evidence>
<evidence type="ECO:0000256" key="10">
    <source>
        <dbReference type="ARBA" id="ARBA00022884"/>
    </source>
</evidence>
<evidence type="ECO:0000256" key="11">
    <source>
        <dbReference type="HAMAP-Rule" id="MF_01469"/>
    </source>
</evidence>
<dbReference type="CDD" id="cd01027">
    <property type="entry name" value="TOPRIM_RNase_M5_like"/>
    <property type="match status" value="1"/>
</dbReference>
<reference evidence="14 15" key="1">
    <citation type="submission" date="2015-08" db="EMBL/GenBank/DDBJ databases">
        <title>The complete genome sequence of Bacillus beveridgei MLTeJB.</title>
        <authorList>
            <person name="Hanson T.E."/>
            <person name="Mesa C."/>
            <person name="Basesman S.M."/>
            <person name="Oremland R.S."/>
        </authorList>
    </citation>
    <scope>NUCLEOTIDE SEQUENCE [LARGE SCALE GENOMIC DNA]</scope>
    <source>
        <strain evidence="14 15">MLTeJB</strain>
    </source>
</reference>
<evidence type="ECO:0000313" key="15">
    <source>
        <dbReference type="Proteomes" id="UP000094463"/>
    </source>
</evidence>
<keyword evidence="7 11" id="KW-0255">Endonuclease</keyword>